<evidence type="ECO:0000313" key="10">
    <source>
        <dbReference type="EMBL" id="QSQ28080.1"/>
    </source>
</evidence>
<reference evidence="10 11" key="1">
    <citation type="submission" date="2021-02" db="EMBL/GenBank/DDBJ databases">
        <title>De Novo genome assembly of isolated myxobacteria.</title>
        <authorList>
            <person name="Stevens D.C."/>
        </authorList>
    </citation>
    <scope>NUCLEOTIDE SEQUENCE [LARGE SCALE GENOMIC DNA]</scope>
    <source>
        <strain evidence="11">SCPEA02</strain>
    </source>
</reference>
<dbReference type="InterPro" id="IPR045053">
    <property type="entry name" value="MAN-like"/>
</dbReference>
<comment type="catalytic activity">
    <reaction evidence="1">
        <text>Random hydrolysis of (1-&gt;4)-beta-D-mannosidic linkages in mannans, galactomannans and glucomannans.</text>
        <dbReference type="EC" id="3.2.1.78"/>
    </reaction>
</comment>
<evidence type="ECO:0000256" key="3">
    <source>
        <dbReference type="ARBA" id="ARBA00012706"/>
    </source>
</evidence>
<evidence type="ECO:0000256" key="2">
    <source>
        <dbReference type="ARBA" id="ARBA00004613"/>
    </source>
</evidence>
<protein>
    <recommendedName>
        <fullName evidence="3">mannan endo-1,4-beta-mannosidase</fullName>
        <ecNumber evidence="3">3.2.1.78</ecNumber>
    </recommendedName>
</protein>
<evidence type="ECO:0000256" key="6">
    <source>
        <dbReference type="ARBA" id="ARBA00022801"/>
    </source>
</evidence>
<dbReference type="InterPro" id="IPR017853">
    <property type="entry name" value="GH"/>
</dbReference>
<dbReference type="EMBL" id="CP071090">
    <property type="protein sequence ID" value="QSQ28080.1"/>
    <property type="molecule type" value="Genomic_DNA"/>
</dbReference>
<keyword evidence="5 8" id="KW-0732">Signal</keyword>
<feature type="domain" description="Glycoside hydrolase family 5" evidence="9">
    <location>
        <begin position="82"/>
        <end position="340"/>
    </location>
</feature>
<proteinExistence type="predicted"/>
<organism evidence="10 11">
    <name type="scientific">Pyxidicoccus parkwayensis</name>
    <dbReference type="NCBI Taxonomy" id="2813578"/>
    <lineage>
        <taxon>Bacteria</taxon>
        <taxon>Pseudomonadati</taxon>
        <taxon>Myxococcota</taxon>
        <taxon>Myxococcia</taxon>
        <taxon>Myxococcales</taxon>
        <taxon>Cystobacterineae</taxon>
        <taxon>Myxococcaceae</taxon>
        <taxon>Pyxidicoccus</taxon>
    </lineage>
</organism>
<keyword evidence="11" id="KW-1185">Reference proteome</keyword>
<dbReference type="PROSITE" id="PS00659">
    <property type="entry name" value="GLYCOSYL_HYDROL_F5"/>
    <property type="match status" value="1"/>
</dbReference>
<dbReference type="Proteomes" id="UP000662747">
    <property type="component" value="Chromosome"/>
</dbReference>
<comment type="subcellular location">
    <subcellularLocation>
        <location evidence="2">Secreted</location>
    </subcellularLocation>
</comment>
<evidence type="ECO:0000256" key="1">
    <source>
        <dbReference type="ARBA" id="ARBA00001678"/>
    </source>
</evidence>
<dbReference type="PROSITE" id="PS51257">
    <property type="entry name" value="PROKAR_LIPOPROTEIN"/>
    <property type="match status" value="1"/>
</dbReference>
<dbReference type="PANTHER" id="PTHR31451">
    <property type="match status" value="1"/>
</dbReference>
<keyword evidence="6" id="KW-0378">Hydrolase</keyword>
<evidence type="ECO:0000256" key="5">
    <source>
        <dbReference type="ARBA" id="ARBA00022729"/>
    </source>
</evidence>
<gene>
    <name evidence="10" type="ORF">JY651_12565</name>
</gene>
<evidence type="ECO:0000256" key="8">
    <source>
        <dbReference type="SAM" id="SignalP"/>
    </source>
</evidence>
<feature type="signal peptide" evidence="8">
    <location>
        <begin position="1"/>
        <end position="20"/>
    </location>
</feature>
<accession>A0ABX7PCI5</accession>
<sequence>MSLSCRTAAAALAFALCACGDGEPVMLEAVAADCAGAAAQHLDRLPSGSMVVNAYFLQEEAARDVRRGLAESPVLEEVFAKAAALGVRAVRTNGHNDAASKIGDSAMQVAPLQYDEVSLVGLDRVLARARVHGVRLVLTLGNYWDAYGGARQYVAWAGLPNPVEGDPRFFTEPSVVAHYKAHVARLLERVNTVDGIRYGDHPAVLAWELLNEPRGKGLDREGVKLRAWIDDVAQEVKAHAPGQLVGTGEEGFEPAPEGYDGAFWSAVGAPMLRTPGSSFSRNTASPFIDFASVHFYPEAWGLDGPGTAVAGAKWIQEHAAIARSLGKPLFVGELGLRNEGDLDLSQRRALYRGWLECMREEGLGAGALWMFANDARPDAWDAHTFYFRDGTAPEDPVNRYADLIIEAAAAARP</sequence>
<dbReference type="SUPFAM" id="SSF51445">
    <property type="entry name" value="(Trans)glycosidases"/>
    <property type="match status" value="1"/>
</dbReference>
<evidence type="ECO:0000256" key="7">
    <source>
        <dbReference type="ARBA" id="ARBA00023295"/>
    </source>
</evidence>
<name>A0ABX7PCI5_9BACT</name>
<dbReference type="Gene3D" id="3.20.20.80">
    <property type="entry name" value="Glycosidases"/>
    <property type="match status" value="1"/>
</dbReference>
<keyword evidence="7" id="KW-0326">Glycosidase</keyword>
<feature type="chain" id="PRO_5047348931" description="mannan endo-1,4-beta-mannosidase" evidence="8">
    <location>
        <begin position="21"/>
        <end position="413"/>
    </location>
</feature>
<evidence type="ECO:0000313" key="11">
    <source>
        <dbReference type="Proteomes" id="UP000662747"/>
    </source>
</evidence>
<dbReference type="EC" id="3.2.1.78" evidence="3"/>
<dbReference type="InterPro" id="IPR001547">
    <property type="entry name" value="Glyco_hydro_5"/>
</dbReference>
<dbReference type="Pfam" id="PF26410">
    <property type="entry name" value="GH5_mannosidase"/>
    <property type="match status" value="1"/>
</dbReference>
<dbReference type="InterPro" id="IPR018087">
    <property type="entry name" value="Glyco_hydro_5_CS"/>
</dbReference>
<evidence type="ECO:0000259" key="9">
    <source>
        <dbReference type="Pfam" id="PF26410"/>
    </source>
</evidence>
<evidence type="ECO:0000256" key="4">
    <source>
        <dbReference type="ARBA" id="ARBA00022525"/>
    </source>
</evidence>
<keyword evidence="4" id="KW-0964">Secreted</keyword>
<dbReference type="PANTHER" id="PTHR31451:SF39">
    <property type="entry name" value="MANNAN ENDO-1,4-BETA-MANNOSIDASE 1"/>
    <property type="match status" value="1"/>
</dbReference>